<accession>A0A6S6QQN3</accession>
<protein>
    <submittedName>
        <fullName evidence="1">Uncharacterized protein</fullName>
    </submittedName>
</protein>
<dbReference type="InterPro" id="IPR038461">
    <property type="entry name" value="Schlafen_AlbA_2_dom_sf"/>
</dbReference>
<proteinExistence type="predicted"/>
<dbReference type="Gene3D" id="3.30.950.30">
    <property type="entry name" value="Schlafen, AAA domain"/>
    <property type="match status" value="1"/>
</dbReference>
<keyword evidence="2" id="KW-1185">Reference proteome</keyword>
<dbReference type="EMBL" id="AP023367">
    <property type="protein sequence ID" value="BCJ92904.1"/>
    <property type="molecule type" value="Genomic_DNA"/>
</dbReference>
<evidence type="ECO:0000313" key="1">
    <source>
        <dbReference type="EMBL" id="BCJ92904.1"/>
    </source>
</evidence>
<name>A0A6S6QQN3_9FIRM</name>
<organism evidence="1 2">
    <name type="scientific">Anaerocolumna cellulosilytica</name>
    <dbReference type="NCBI Taxonomy" id="433286"/>
    <lineage>
        <taxon>Bacteria</taxon>
        <taxon>Bacillati</taxon>
        <taxon>Bacillota</taxon>
        <taxon>Clostridia</taxon>
        <taxon>Lachnospirales</taxon>
        <taxon>Lachnospiraceae</taxon>
        <taxon>Anaerocolumna</taxon>
    </lineage>
</organism>
<dbReference type="InterPro" id="IPR007421">
    <property type="entry name" value="Schlafen_AlbA_2_dom"/>
</dbReference>
<reference evidence="1 2" key="1">
    <citation type="journal article" date="2016" name="Int. J. Syst. Evol. Microbiol.">
        <title>Descriptions of Anaerotaenia torta gen. nov., sp. nov. and Anaerocolumna cellulosilytica gen. nov., sp. nov. isolated from a methanogenic reactor of cattle waste.</title>
        <authorList>
            <person name="Uek A."/>
            <person name="Ohtaki Y."/>
            <person name="Kaku N."/>
            <person name="Ueki K."/>
        </authorList>
    </citation>
    <scope>NUCLEOTIDE SEQUENCE [LARGE SCALE GENOMIC DNA]</scope>
    <source>
        <strain evidence="1 2">SN021</strain>
    </source>
</reference>
<sequence length="1075" mass="125568">MEFIEEEIIKILTLKPSECAYLDYKEVPYMTNKKHDFIKDVIAMLNSEEAYAKDKVIVIGVVDQNKYLKGIDIQQWTDDNIFQNWIDNIDPRPSIQTGTVEYEEKTFGYIFISKENIKRIYEVNKTVIGEKSDQASVKAGVYQGQAFTRQGSRNSILMQNEREEITKKKIRPDDKEYIAYRSVNTYNPMTKIKPIVVAALVGEWNENNTGDLSVIEEIYGGTYNLFIRDIRIFYESNKDNIELVDNRWKINNRLSLLQEIANEIYDEHIDGLFFNIQKIWGEVDPKYGLPSEQRYASSVYLKNEKKVYSNNIRRGLIEFMAIAGNNTELFVSCSRYKIENCIAKEITKIFTCNDWKVYASLSEELDLLAESNPETFLSELEKALRNKKSSFIDYLNQKETGISETKYGYQLGWTLAKLASYSEYFAKSCSVLFLLSEFRLDFLPTLVGIVLPWYPQTTAKPNVRIGMIKGLLAENIEVGWNLLMMLMPKKTTIGNPVQQAKYMKNNILPESVTNKEFWELTIAYIRIACTYAIGDCSKLLQFVDIIDDVPVEIFMEVIETFKKSTPILNNSEKEIIWNKIEDLITKHRKYSSSNWALPEEAIKVLEDLLIDYFPNDEYIQNKRMFRKEQYELVDRKDNWEEAEKGIFERQKEIIKIIYKEGGVEAVYQFNENIERVDIAGRCLAYIRLTAKESKSVIEKLESNILKKTEFVRGFILEIYYKNRVNLDKILNKINSEMVKIKVFAILPISEENINEVKNFSGEVQNFYWENIDIWGADKLSIEYFEFAVKKLNEVKRISKSIELIYYIGIHNKLKFDVLLIYNTLNLYVGHQNTDPVDAYKLGELIGRLQNECDDEETIVEIEWKYLNILDGDGEHTPKYLYRKLSTKPEFFMEILSVAFKARNEEKRNLTEQEKILASHCHKLLFSWKLVPGLLEDGSMDYTLLSYWFDTVSGVSKDKDRYGVAMTYFGHTLFHAPADKDRFFIDRKIAEILQNDIEGNIRSGYSTEAYNSRGVHWVDPTGSAEFMLEEAYNKKAEESEVNGYFRLGEMLRKISKSYHYEAIHNIEEEKQWSKES</sequence>
<dbReference type="KEGG" id="acel:acsn021_04730"/>
<evidence type="ECO:0000313" key="2">
    <source>
        <dbReference type="Proteomes" id="UP000515561"/>
    </source>
</evidence>
<dbReference type="RefSeq" id="WP_184092676.1">
    <property type="nucleotide sequence ID" value="NZ_AP023367.1"/>
</dbReference>
<dbReference type="AlphaFoldDB" id="A0A6S6QQN3"/>
<dbReference type="Pfam" id="PF04326">
    <property type="entry name" value="SLFN_AlbA_2"/>
    <property type="match status" value="1"/>
</dbReference>
<gene>
    <name evidence="1" type="ORF">acsn021_04730</name>
</gene>
<dbReference type="Proteomes" id="UP000515561">
    <property type="component" value="Chromosome"/>
</dbReference>